<evidence type="ECO:0000313" key="1">
    <source>
        <dbReference type="EMBL" id="GAA0184624.1"/>
    </source>
</evidence>
<gene>
    <name evidence="1" type="ORF">LIER_31912</name>
</gene>
<dbReference type="EMBL" id="BAABME010012029">
    <property type="protein sequence ID" value="GAA0184624.1"/>
    <property type="molecule type" value="Genomic_DNA"/>
</dbReference>
<reference evidence="1 2" key="1">
    <citation type="submission" date="2024-01" db="EMBL/GenBank/DDBJ databases">
        <title>The complete chloroplast genome sequence of Lithospermum erythrorhizon: insights into the phylogenetic relationship among Boraginaceae species and the maternal lineages of purple gromwells.</title>
        <authorList>
            <person name="Okada T."/>
            <person name="Watanabe K."/>
        </authorList>
    </citation>
    <scope>NUCLEOTIDE SEQUENCE [LARGE SCALE GENOMIC DNA]</scope>
</reference>
<proteinExistence type="predicted"/>
<keyword evidence="2" id="KW-1185">Reference proteome</keyword>
<sequence length="129" mass="14825">MRSLCDLRDMLVAAFGGRAEAIEGLEGCCVGDKLVSKLIYEKLCTYRVKKPWMSAIWKGFIPPKYSFVVCLTCRDSMEGHHRLAWYSEGYVHYRWLDQVDTEVAQRRSSSFQDDQACFLLCNVHDMVGS</sequence>
<protein>
    <submittedName>
        <fullName evidence="1">Uncharacterized protein</fullName>
    </submittedName>
</protein>
<evidence type="ECO:0000313" key="2">
    <source>
        <dbReference type="Proteomes" id="UP001454036"/>
    </source>
</evidence>
<dbReference type="AlphaFoldDB" id="A0AAV3RW09"/>
<accession>A0AAV3RW09</accession>
<comment type="caution">
    <text evidence="1">The sequence shown here is derived from an EMBL/GenBank/DDBJ whole genome shotgun (WGS) entry which is preliminary data.</text>
</comment>
<organism evidence="1 2">
    <name type="scientific">Lithospermum erythrorhizon</name>
    <name type="common">Purple gromwell</name>
    <name type="synonym">Lithospermum officinale var. erythrorhizon</name>
    <dbReference type="NCBI Taxonomy" id="34254"/>
    <lineage>
        <taxon>Eukaryota</taxon>
        <taxon>Viridiplantae</taxon>
        <taxon>Streptophyta</taxon>
        <taxon>Embryophyta</taxon>
        <taxon>Tracheophyta</taxon>
        <taxon>Spermatophyta</taxon>
        <taxon>Magnoliopsida</taxon>
        <taxon>eudicotyledons</taxon>
        <taxon>Gunneridae</taxon>
        <taxon>Pentapetalae</taxon>
        <taxon>asterids</taxon>
        <taxon>lamiids</taxon>
        <taxon>Boraginales</taxon>
        <taxon>Boraginaceae</taxon>
        <taxon>Boraginoideae</taxon>
        <taxon>Lithospermeae</taxon>
        <taxon>Lithospermum</taxon>
    </lineage>
</organism>
<name>A0AAV3RW09_LITER</name>
<dbReference type="Proteomes" id="UP001454036">
    <property type="component" value="Unassembled WGS sequence"/>
</dbReference>